<evidence type="ECO:0000313" key="2">
    <source>
        <dbReference type="EMBL" id="GMT23639.1"/>
    </source>
</evidence>
<dbReference type="InterPro" id="IPR011333">
    <property type="entry name" value="SKP1/BTB/POZ_sf"/>
</dbReference>
<evidence type="ECO:0000259" key="1">
    <source>
        <dbReference type="PROSITE" id="PS50097"/>
    </source>
</evidence>
<name>A0AAV5VZ30_9BILA</name>
<gene>
    <name evidence="2" type="ORF">PFISCL1PPCAC_14936</name>
</gene>
<dbReference type="Proteomes" id="UP001432322">
    <property type="component" value="Unassembled WGS sequence"/>
</dbReference>
<dbReference type="Gene3D" id="3.30.710.10">
    <property type="entry name" value="Potassium Channel Kv1.1, Chain A"/>
    <property type="match status" value="1"/>
</dbReference>
<dbReference type="SUPFAM" id="SSF54695">
    <property type="entry name" value="POZ domain"/>
    <property type="match status" value="1"/>
</dbReference>
<dbReference type="Pfam" id="PF00651">
    <property type="entry name" value="BTB"/>
    <property type="match status" value="1"/>
</dbReference>
<comment type="caution">
    <text evidence="2">The sequence shown here is derived from an EMBL/GenBank/DDBJ whole genome shotgun (WGS) entry which is preliminary data.</text>
</comment>
<accession>A0AAV5VZ30</accession>
<evidence type="ECO:0000313" key="3">
    <source>
        <dbReference type="Proteomes" id="UP001432322"/>
    </source>
</evidence>
<keyword evidence="3" id="KW-1185">Reference proteome</keyword>
<proteinExistence type="predicted"/>
<dbReference type="EMBL" id="BTSY01000004">
    <property type="protein sequence ID" value="GMT23639.1"/>
    <property type="molecule type" value="Genomic_DNA"/>
</dbReference>
<dbReference type="SUPFAM" id="SSF57850">
    <property type="entry name" value="RING/U-box"/>
    <property type="match status" value="1"/>
</dbReference>
<dbReference type="InterPro" id="IPR000210">
    <property type="entry name" value="BTB/POZ_dom"/>
</dbReference>
<protein>
    <recommendedName>
        <fullName evidence="1">BTB domain-containing protein</fullName>
    </recommendedName>
</protein>
<dbReference type="PROSITE" id="PS50097">
    <property type="entry name" value="BTB"/>
    <property type="match status" value="1"/>
</dbReference>
<feature type="domain" description="BTB" evidence="1">
    <location>
        <begin position="161"/>
        <end position="225"/>
    </location>
</feature>
<sequence length="259" mass="29451">ELMPQYISFKPEDDHPQFACPSCLKPFSPKSTPLNLGCGHIECDQCRHKRIQQRDFNSLCCNVKSSHSAANLTLLDLAKRINSSFILASVRSADHTFKCESCNIYQTDSQVLTCVSCSKFPLCYPCLFENHNGHGWIERGGDVHADFRNNHKSVDHTLFADRRVLNVNGEEFIVSATLMSVHSSFFDNLFSSSPPTLDPISLDADPKVFSDILDMIYPWKMNGSIYHRRSDCINAYWDYVDDERPFVKTAQILSRIDSI</sequence>
<feature type="non-terminal residue" evidence="2">
    <location>
        <position position="1"/>
    </location>
</feature>
<reference evidence="2" key="1">
    <citation type="submission" date="2023-10" db="EMBL/GenBank/DDBJ databases">
        <title>Genome assembly of Pristionchus species.</title>
        <authorList>
            <person name="Yoshida K."/>
            <person name="Sommer R.J."/>
        </authorList>
    </citation>
    <scope>NUCLEOTIDE SEQUENCE</scope>
    <source>
        <strain evidence="2">RS5133</strain>
    </source>
</reference>
<dbReference type="AlphaFoldDB" id="A0AAV5VZ30"/>
<organism evidence="2 3">
    <name type="scientific">Pristionchus fissidentatus</name>
    <dbReference type="NCBI Taxonomy" id="1538716"/>
    <lineage>
        <taxon>Eukaryota</taxon>
        <taxon>Metazoa</taxon>
        <taxon>Ecdysozoa</taxon>
        <taxon>Nematoda</taxon>
        <taxon>Chromadorea</taxon>
        <taxon>Rhabditida</taxon>
        <taxon>Rhabditina</taxon>
        <taxon>Diplogasteromorpha</taxon>
        <taxon>Diplogasteroidea</taxon>
        <taxon>Neodiplogasteridae</taxon>
        <taxon>Pristionchus</taxon>
    </lineage>
</organism>